<evidence type="ECO:0000256" key="8">
    <source>
        <dbReference type="SAM" id="Phobius"/>
    </source>
</evidence>
<evidence type="ECO:0000256" key="5">
    <source>
        <dbReference type="ARBA" id="ARBA00022692"/>
    </source>
</evidence>
<feature type="transmembrane region" description="Helical" evidence="8">
    <location>
        <begin position="270"/>
        <end position="293"/>
    </location>
</feature>
<evidence type="ECO:0000256" key="3">
    <source>
        <dbReference type="ARBA" id="ARBA00022448"/>
    </source>
</evidence>
<comment type="caution">
    <text evidence="9">The sequence shown here is derived from an EMBL/GenBank/DDBJ whole genome shotgun (WGS) entry which is preliminary data.</text>
</comment>
<dbReference type="PANTHER" id="PTHR34975:SF2">
    <property type="entry name" value="SPORE GERMINATION PROTEIN A2"/>
    <property type="match status" value="1"/>
</dbReference>
<keyword evidence="7 8" id="KW-0472">Membrane</keyword>
<feature type="transmembrane region" description="Helical" evidence="8">
    <location>
        <begin position="185"/>
        <end position="208"/>
    </location>
</feature>
<evidence type="ECO:0000256" key="1">
    <source>
        <dbReference type="ARBA" id="ARBA00004141"/>
    </source>
</evidence>
<keyword evidence="4" id="KW-0309">Germination</keyword>
<feature type="transmembrane region" description="Helical" evidence="8">
    <location>
        <begin position="81"/>
        <end position="99"/>
    </location>
</feature>
<reference evidence="9 10" key="1">
    <citation type="submission" date="2020-08" db="EMBL/GenBank/DDBJ databases">
        <title>Genome public.</title>
        <authorList>
            <person name="Liu C."/>
            <person name="Sun Q."/>
        </authorList>
    </citation>
    <scope>NUCLEOTIDE SEQUENCE [LARGE SCALE GENOMIC DNA]</scope>
    <source>
        <strain evidence="9 10">New-38</strain>
    </source>
</reference>
<evidence type="ECO:0000313" key="10">
    <source>
        <dbReference type="Proteomes" id="UP000660021"/>
    </source>
</evidence>
<feature type="transmembrane region" description="Helical" evidence="8">
    <location>
        <begin position="147"/>
        <end position="165"/>
    </location>
</feature>
<comment type="subcellular location">
    <subcellularLocation>
        <location evidence="1">Membrane</location>
        <topology evidence="1">Multi-pass membrane protein</topology>
    </subcellularLocation>
</comment>
<dbReference type="Proteomes" id="UP000660021">
    <property type="component" value="Unassembled WGS sequence"/>
</dbReference>
<organism evidence="9 10">
    <name type="scientific">Pseudoflavonifractor hominis</name>
    <dbReference type="NCBI Taxonomy" id="2763059"/>
    <lineage>
        <taxon>Bacteria</taxon>
        <taxon>Bacillati</taxon>
        <taxon>Bacillota</taxon>
        <taxon>Clostridia</taxon>
        <taxon>Eubacteriales</taxon>
        <taxon>Oscillospiraceae</taxon>
        <taxon>Pseudoflavonifractor</taxon>
    </lineage>
</organism>
<keyword evidence="3" id="KW-0813">Transport</keyword>
<name>A0ABR7HRT1_9FIRM</name>
<feature type="transmembrane region" description="Helical" evidence="8">
    <location>
        <begin position="43"/>
        <end position="61"/>
    </location>
</feature>
<dbReference type="RefSeq" id="WP_101692639.1">
    <property type="nucleotide sequence ID" value="NZ_JACOPR010000002.1"/>
</dbReference>
<dbReference type="InterPro" id="IPR004761">
    <property type="entry name" value="Spore_GerAB"/>
</dbReference>
<keyword evidence="6 8" id="KW-1133">Transmembrane helix</keyword>
<keyword evidence="5 8" id="KW-0812">Transmembrane</keyword>
<proteinExistence type="inferred from homology"/>
<gene>
    <name evidence="9" type="ORF">H8S34_05300</name>
</gene>
<dbReference type="EMBL" id="JACOPR010000002">
    <property type="protein sequence ID" value="MBC5730252.1"/>
    <property type="molecule type" value="Genomic_DNA"/>
</dbReference>
<evidence type="ECO:0000313" key="9">
    <source>
        <dbReference type="EMBL" id="MBC5730252.1"/>
    </source>
</evidence>
<dbReference type="Pfam" id="PF03845">
    <property type="entry name" value="Spore_permease"/>
    <property type="match status" value="1"/>
</dbReference>
<feature type="transmembrane region" description="Helical" evidence="8">
    <location>
        <begin position="220"/>
        <end position="244"/>
    </location>
</feature>
<sequence length="364" mass="39569">MKTDNISMRQVLSLLSAALLSPLILLLPGETVAVGGRAGWLSALAALPVALLVGWAFRRLLGAAPAGTGLAGALELAFGRWGGRVVTLVYLVWGLLLLGWNTRWCAFRFLATTYRNAPLKLFFFILLGVTLWIGRGKRVAFLRAAEVFALALGIALVLALGLGTLKTEWGNIAPIWIEDLPGAVWGALPVLGLLGYGVYAAFLGGHMAGRPENGRQLTRWIWGAGILLAVFQLVCIATFGPGLIERMDIPFFMMVKDVRVPGAFERGESLVMALWVLADLALLEMLFFGCRSVLEHWNGGAYREWMPWVIAGAAMAAGLWTVPDAFQLNWLMEKAVTVGNVCVGILLPVIGAIILYIRERKRTE</sequence>
<comment type="similarity">
    <text evidence="2">Belongs to the amino acid-polyamine-organocation (APC) superfamily. Spore germination protein (SGP) (TC 2.A.3.9) family.</text>
</comment>
<feature type="transmembrane region" description="Helical" evidence="8">
    <location>
        <begin position="305"/>
        <end position="323"/>
    </location>
</feature>
<feature type="transmembrane region" description="Helical" evidence="8">
    <location>
        <begin position="335"/>
        <end position="357"/>
    </location>
</feature>
<evidence type="ECO:0000256" key="6">
    <source>
        <dbReference type="ARBA" id="ARBA00022989"/>
    </source>
</evidence>
<protein>
    <submittedName>
        <fullName evidence="9">GerAB/ArcD/ProY family transporter</fullName>
    </submittedName>
</protein>
<keyword evidence="10" id="KW-1185">Reference proteome</keyword>
<evidence type="ECO:0000256" key="7">
    <source>
        <dbReference type="ARBA" id="ARBA00023136"/>
    </source>
</evidence>
<dbReference type="PANTHER" id="PTHR34975">
    <property type="entry name" value="SPORE GERMINATION PROTEIN A2"/>
    <property type="match status" value="1"/>
</dbReference>
<evidence type="ECO:0000256" key="4">
    <source>
        <dbReference type="ARBA" id="ARBA00022544"/>
    </source>
</evidence>
<evidence type="ECO:0000256" key="2">
    <source>
        <dbReference type="ARBA" id="ARBA00007998"/>
    </source>
</evidence>
<feature type="transmembrane region" description="Helical" evidence="8">
    <location>
        <begin position="119"/>
        <end position="135"/>
    </location>
</feature>
<accession>A0ABR7HRT1</accession>